<proteinExistence type="predicted"/>
<evidence type="ECO:0000313" key="2">
    <source>
        <dbReference type="Proteomes" id="UP000187203"/>
    </source>
</evidence>
<protein>
    <recommendedName>
        <fullName evidence="3">GCK domain-containing protein</fullName>
    </recommendedName>
</protein>
<evidence type="ECO:0000313" key="1">
    <source>
        <dbReference type="EMBL" id="OMO90333.1"/>
    </source>
</evidence>
<dbReference type="EMBL" id="AWUE01016565">
    <property type="protein sequence ID" value="OMO90333.1"/>
    <property type="molecule type" value="Genomic_DNA"/>
</dbReference>
<comment type="caution">
    <text evidence="1">The sequence shown here is derived from an EMBL/GenBank/DDBJ whole genome shotgun (WGS) entry which is preliminary data.</text>
</comment>
<reference evidence="2" key="1">
    <citation type="submission" date="2013-09" db="EMBL/GenBank/DDBJ databases">
        <title>Corchorus olitorius genome sequencing.</title>
        <authorList>
            <person name="Alam M."/>
            <person name="Haque M.S."/>
            <person name="Islam M.S."/>
            <person name="Emdad E.M."/>
            <person name="Islam M.M."/>
            <person name="Ahmed B."/>
            <person name="Halim A."/>
            <person name="Hossen Q.M.M."/>
            <person name="Hossain M.Z."/>
            <person name="Ahmed R."/>
            <person name="Khan M.M."/>
            <person name="Islam R."/>
            <person name="Rashid M.M."/>
            <person name="Khan S.A."/>
            <person name="Rahman M.S."/>
            <person name="Alam M."/>
            <person name="Yahiya A.S."/>
            <person name="Khan M.S."/>
            <person name="Azam M.S."/>
            <person name="Haque T."/>
            <person name="Lashkar M.Z.H."/>
            <person name="Akhand A.I."/>
            <person name="Morshed G."/>
            <person name="Roy S."/>
            <person name="Uddin K.S."/>
            <person name="Rabeya T."/>
            <person name="Hossain A.S."/>
            <person name="Chowdhury A."/>
            <person name="Snigdha A.R."/>
            <person name="Mortoza M.S."/>
            <person name="Matin S.A."/>
            <person name="Hoque S.M.E."/>
            <person name="Islam M.K."/>
            <person name="Roy D.K."/>
            <person name="Haider R."/>
            <person name="Moosa M.M."/>
            <person name="Elias S.M."/>
            <person name="Hasan A.M."/>
            <person name="Jahan S."/>
            <person name="Shafiuddin M."/>
            <person name="Mahmood N."/>
            <person name="Shommy N.S."/>
        </authorList>
    </citation>
    <scope>NUCLEOTIDE SEQUENCE [LARGE SCALE GENOMIC DNA]</scope>
    <source>
        <strain evidence="2">cv. O-4</strain>
    </source>
</reference>
<evidence type="ECO:0008006" key="3">
    <source>
        <dbReference type="Google" id="ProtNLM"/>
    </source>
</evidence>
<dbReference type="Proteomes" id="UP000187203">
    <property type="component" value="Unassembled WGS sequence"/>
</dbReference>
<keyword evidence="2" id="KW-1185">Reference proteome</keyword>
<name>A0A1R3J672_9ROSI</name>
<organism evidence="1 2">
    <name type="scientific">Corchorus olitorius</name>
    <dbReference type="NCBI Taxonomy" id="93759"/>
    <lineage>
        <taxon>Eukaryota</taxon>
        <taxon>Viridiplantae</taxon>
        <taxon>Streptophyta</taxon>
        <taxon>Embryophyta</taxon>
        <taxon>Tracheophyta</taxon>
        <taxon>Spermatophyta</taxon>
        <taxon>Magnoliopsida</taxon>
        <taxon>eudicotyledons</taxon>
        <taxon>Gunneridae</taxon>
        <taxon>Pentapetalae</taxon>
        <taxon>rosids</taxon>
        <taxon>malvids</taxon>
        <taxon>Malvales</taxon>
        <taxon>Malvaceae</taxon>
        <taxon>Grewioideae</taxon>
        <taxon>Apeibeae</taxon>
        <taxon>Corchorus</taxon>
    </lineage>
</organism>
<dbReference type="OrthoDB" id="10438208at2759"/>
<gene>
    <name evidence="1" type="ORF">COLO4_19233</name>
</gene>
<sequence length="136" mass="15653">MVLRVVSSTVVRDAAAITGGYLGHSLIRSVSNNFAGELWFKRAKVCKMVVLQFELCGIFHRYSEGKDAELCQNHLKDLNEFCGEFKPSWNDWWTHDLKRNFCQFKSDALKRCMEKGPAEAIPVYKELLEDVCGRKF</sequence>
<dbReference type="AlphaFoldDB" id="A0A1R3J672"/>
<accession>A0A1R3J672</accession>